<dbReference type="Pfam" id="PF17932">
    <property type="entry name" value="TetR_C_24"/>
    <property type="match status" value="1"/>
</dbReference>
<feature type="DNA-binding region" description="H-T-H motif" evidence="4">
    <location>
        <begin position="243"/>
        <end position="262"/>
    </location>
</feature>
<dbReference type="InterPro" id="IPR041490">
    <property type="entry name" value="KstR2_TetR_C"/>
</dbReference>
<keyword evidence="3" id="KW-0804">Transcription</keyword>
<evidence type="ECO:0000256" key="2">
    <source>
        <dbReference type="ARBA" id="ARBA00023125"/>
    </source>
</evidence>
<dbReference type="GO" id="GO:0000976">
    <property type="term" value="F:transcription cis-regulatory region binding"/>
    <property type="evidence" value="ECO:0007669"/>
    <property type="project" value="TreeGrafter"/>
</dbReference>
<evidence type="ECO:0000256" key="3">
    <source>
        <dbReference type="ARBA" id="ARBA00023163"/>
    </source>
</evidence>
<dbReference type="InterPro" id="IPR009057">
    <property type="entry name" value="Homeodomain-like_sf"/>
</dbReference>
<dbReference type="STRING" id="490629.SAMN05216266_107268"/>
<gene>
    <name evidence="6" type="ORF">SAMN05216266_107268</name>
</gene>
<keyword evidence="2 4" id="KW-0238">DNA-binding</keyword>
<dbReference type="OrthoDB" id="4456617at2"/>
<evidence type="ECO:0000256" key="1">
    <source>
        <dbReference type="ARBA" id="ARBA00023015"/>
    </source>
</evidence>
<dbReference type="Gene3D" id="1.10.357.10">
    <property type="entry name" value="Tetracycline Repressor, domain 2"/>
    <property type="match status" value="2"/>
</dbReference>
<sequence>MSESITEPAAPPRRRGDRKSQIARIAADLFCERGYYTVGLGEIATEAGITGPAIYRHFRNKQAILAYATADLSAALERLTSPAARTGRSPGERLENIISEVVGLVVERRRSVQLYQWERRYLGSEDHDRFTAAIAALVDVVAELLGEVRPRLPAADHRTLASAALSAVASLSTHRTPLTARAATEGLRAVGLGVLATGLPPRLAGEPAQPAPEPAVGEFGSRRERLLAAALRPFRERGFHGVTMEDIGVAAGISGSSVYRHFPSKADLLAAVYYRAADRLTATTNAAIENAGEPGAVLRELVRAYVGFAFEHSDLAAVYLSEYENLPDDDRHTLRKVQREHVEQWVRLLTAVRENTRGAHARLVVHAALNIVHDLSMSRRRITDSAQVEYLVFAALAS</sequence>
<feature type="DNA-binding region" description="H-T-H motif" evidence="4">
    <location>
        <begin position="39"/>
        <end position="58"/>
    </location>
</feature>
<dbReference type="SUPFAM" id="SSF46689">
    <property type="entry name" value="Homeodomain-like"/>
    <property type="match status" value="2"/>
</dbReference>
<dbReference type="PROSITE" id="PS50977">
    <property type="entry name" value="HTH_TETR_2"/>
    <property type="match status" value="2"/>
</dbReference>
<evidence type="ECO:0000313" key="6">
    <source>
        <dbReference type="EMBL" id="SFB28847.1"/>
    </source>
</evidence>
<evidence type="ECO:0000256" key="4">
    <source>
        <dbReference type="PROSITE-ProRule" id="PRU00335"/>
    </source>
</evidence>
<dbReference type="PRINTS" id="PR00455">
    <property type="entry name" value="HTHTETR"/>
</dbReference>
<evidence type="ECO:0000313" key="7">
    <source>
        <dbReference type="Proteomes" id="UP000243799"/>
    </source>
</evidence>
<dbReference type="Proteomes" id="UP000243799">
    <property type="component" value="Unassembled WGS sequence"/>
</dbReference>
<dbReference type="InterPro" id="IPR050109">
    <property type="entry name" value="HTH-type_TetR-like_transc_reg"/>
</dbReference>
<evidence type="ECO:0000259" key="5">
    <source>
        <dbReference type="PROSITE" id="PS50977"/>
    </source>
</evidence>
<protein>
    <submittedName>
        <fullName evidence="6">Transcriptional regulator, TetR family</fullName>
    </submittedName>
</protein>
<dbReference type="PANTHER" id="PTHR30055:SF234">
    <property type="entry name" value="HTH-TYPE TRANSCRIPTIONAL REGULATOR BETI"/>
    <property type="match status" value="1"/>
</dbReference>
<organism evidence="6 7">
    <name type="scientific">Amycolatopsis marina</name>
    <dbReference type="NCBI Taxonomy" id="490629"/>
    <lineage>
        <taxon>Bacteria</taxon>
        <taxon>Bacillati</taxon>
        <taxon>Actinomycetota</taxon>
        <taxon>Actinomycetes</taxon>
        <taxon>Pseudonocardiales</taxon>
        <taxon>Pseudonocardiaceae</taxon>
        <taxon>Amycolatopsis</taxon>
    </lineage>
</organism>
<dbReference type="Pfam" id="PF00440">
    <property type="entry name" value="TetR_N"/>
    <property type="match status" value="2"/>
</dbReference>
<feature type="domain" description="HTH tetR-type" evidence="5">
    <location>
        <begin position="16"/>
        <end position="76"/>
    </location>
</feature>
<dbReference type="Gene3D" id="1.10.10.60">
    <property type="entry name" value="Homeodomain-like"/>
    <property type="match status" value="2"/>
</dbReference>
<feature type="domain" description="HTH tetR-type" evidence="5">
    <location>
        <begin position="220"/>
        <end position="280"/>
    </location>
</feature>
<dbReference type="AlphaFoldDB" id="A0A1I0ZTL6"/>
<reference evidence="7" key="1">
    <citation type="submission" date="2016-10" db="EMBL/GenBank/DDBJ databases">
        <authorList>
            <person name="Varghese N."/>
            <person name="Submissions S."/>
        </authorList>
    </citation>
    <scope>NUCLEOTIDE SEQUENCE [LARGE SCALE GENOMIC DNA]</scope>
    <source>
        <strain evidence="7">CGMCC 4.3568</strain>
    </source>
</reference>
<name>A0A1I0ZTL6_9PSEU</name>
<dbReference type="PANTHER" id="PTHR30055">
    <property type="entry name" value="HTH-TYPE TRANSCRIPTIONAL REGULATOR RUTR"/>
    <property type="match status" value="1"/>
</dbReference>
<proteinExistence type="predicted"/>
<keyword evidence="7" id="KW-1185">Reference proteome</keyword>
<dbReference type="EMBL" id="FOKG01000007">
    <property type="protein sequence ID" value="SFB28847.1"/>
    <property type="molecule type" value="Genomic_DNA"/>
</dbReference>
<dbReference type="GO" id="GO:0003700">
    <property type="term" value="F:DNA-binding transcription factor activity"/>
    <property type="evidence" value="ECO:0007669"/>
    <property type="project" value="TreeGrafter"/>
</dbReference>
<accession>A0A1I0ZTL6</accession>
<dbReference type="RefSeq" id="WP_091673653.1">
    <property type="nucleotide sequence ID" value="NZ_FOKG01000007.1"/>
</dbReference>
<keyword evidence="1" id="KW-0805">Transcription regulation</keyword>
<dbReference type="InterPro" id="IPR001647">
    <property type="entry name" value="HTH_TetR"/>
</dbReference>